<dbReference type="GO" id="GO:0005886">
    <property type="term" value="C:plasma membrane"/>
    <property type="evidence" value="ECO:0007669"/>
    <property type="project" value="UniProtKB-SubCell"/>
</dbReference>
<feature type="transmembrane region" description="Helical" evidence="11">
    <location>
        <begin position="135"/>
        <end position="156"/>
    </location>
</feature>
<accession>A0A914ADN5</accession>
<reference evidence="13" key="1">
    <citation type="submission" date="2022-11" db="UniProtKB">
        <authorList>
            <consortium name="EnsemblMetazoa"/>
        </authorList>
    </citation>
    <scope>IDENTIFICATION</scope>
</reference>
<dbReference type="Proteomes" id="UP000887568">
    <property type="component" value="Unplaced"/>
</dbReference>
<feature type="transmembrane region" description="Helical" evidence="11">
    <location>
        <begin position="18"/>
        <end position="42"/>
    </location>
</feature>
<dbReference type="OMA" id="RCTRMSK"/>
<dbReference type="InterPro" id="IPR050569">
    <property type="entry name" value="TAAR"/>
</dbReference>
<feature type="domain" description="G-protein coupled receptors family 1 profile" evidence="12">
    <location>
        <begin position="34"/>
        <end position="352"/>
    </location>
</feature>
<evidence type="ECO:0000256" key="9">
    <source>
        <dbReference type="RuleBase" id="RU000688"/>
    </source>
</evidence>
<keyword evidence="14" id="KW-1185">Reference proteome</keyword>
<feature type="region of interest" description="Disordered" evidence="10">
    <location>
        <begin position="866"/>
        <end position="888"/>
    </location>
</feature>
<keyword evidence="3 9" id="KW-0812">Transmembrane</keyword>
<evidence type="ECO:0000256" key="8">
    <source>
        <dbReference type="ARBA" id="ARBA00023224"/>
    </source>
</evidence>
<evidence type="ECO:0000256" key="10">
    <source>
        <dbReference type="SAM" id="MobiDB-lite"/>
    </source>
</evidence>
<dbReference type="EnsemblMetazoa" id="XM_038206117.1">
    <property type="protein sequence ID" value="XP_038062045.1"/>
    <property type="gene ID" value="LOC119732553"/>
</dbReference>
<evidence type="ECO:0000256" key="11">
    <source>
        <dbReference type="SAM" id="Phobius"/>
    </source>
</evidence>
<dbReference type="PANTHER" id="PTHR24249">
    <property type="entry name" value="HISTAMINE RECEPTOR-RELATED G-PROTEIN COUPLED RECEPTOR"/>
    <property type="match status" value="1"/>
</dbReference>
<dbReference type="SUPFAM" id="SSF81321">
    <property type="entry name" value="Family A G protein-coupled receptor-like"/>
    <property type="match status" value="1"/>
</dbReference>
<dbReference type="OrthoDB" id="5959154at2759"/>
<name>A0A914ADN5_PATMI</name>
<feature type="region of interest" description="Disordered" evidence="10">
    <location>
        <begin position="470"/>
        <end position="605"/>
    </location>
</feature>
<evidence type="ECO:0000256" key="3">
    <source>
        <dbReference type="ARBA" id="ARBA00022692"/>
    </source>
</evidence>
<comment type="subcellular location">
    <subcellularLocation>
        <location evidence="1">Cell membrane</location>
        <topology evidence="1">Multi-pass membrane protein</topology>
    </subcellularLocation>
</comment>
<feature type="region of interest" description="Disordered" evidence="10">
    <location>
        <begin position="210"/>
        <end position="239"/>
    </location>
</feature>
<keyword evidence="5 9" id="KW-0297">G-protein coupled receptor</keyword>
<feature type="compositionally biased region" description="Basic and acidic residues" evidence="10">
    <location>
        <begin position="563"/>
        <end position="575"/>
    </location>
</feature>
<feature type="transmembrane region" description="Helical" evidence="11">
    <location>
        <begin position="54"/>
        <end position="78"/>
    </location>
</feature>
<dbReference type="CDD" id="cd00637">
    <property type="entry name" value="7tm_classA_rhodopsin-like"/>
    <property type="match status" value="1"/>
</dbReference>
<feature type="transmembrane region" description="Helical" evidence="11">
    <location>
        <begin position="90"/>
        <end position="115"/>
    </location>
</feature>
<proteinExistence type="inferred from homology"/>
<feature type="transmembrane region" description="Helical" evidence="11">
    <location>
        <begin position="176"/>
        <end position="199"/>
    </location>
</feature>
<dbReference type="PROSITE" id="PS50262">
    <property type="entry name" value="G_PROTEIN_RECEP_F1_2"/>
    <property type="match status" value="1"/>
</dbReference>
<dbReference type="PRINTS" id="PR00237">
    <property type="entry name" value="GPCRRHODOPSN"/>
</dbReference>
<dbReference type="SMART" id="SM01381">
    <property type="entry name" value="7TM_GPCR_Srsx"/>
    <property type="match status" value="1"/>
</dbReference>
<dbReference type="Pfam" id="PF00001">
    <property type="entry name" value="7tm_1"/>
    <property type="match status" value="1"/>
</dbReference>
<dbReference type="GO" id="GO:0004930">
    <property type="term" value="F:G protein-coupled receptor activity"/>
    <property type="evidence" value="ECO:0007669"/>
    <property type="project" value="UniProtKB-KW"/>
</dbReference>
<protein>
    <recommendedName>
        <fullName evidence="12">G-protein coupled receptors family 1 profile domain-containing protein</fullName>
    </recommendedName>
</protein>
<dbReference type="RefSeq" id="XP_038062045.1">
    <property type="nucleotide sequence ID" value="XM_038206117.1"/>
</dbReference>
<organism evidence="13 14">
    <name type="scientific">Patiria miniata</name>
    <name type="common">Bat star</name>
    <name type="synonym">Asterina miniata</name>
    <dbReference type="NCBI Taxonomy" id="46514"/>
    <lineage>
        <taxon>Eukaryota</taxon>
        <taxon>Metazoa</taxon>
        <taxon>Echinodermata</taxon>
        <taxon>Eleutherozoa</taxon>
        <taxon>Asterozoa</taxon>
        <taxon>Asteroidea</taxon>
        <taxon>Valvatacea</taxon>
        <taxon>Valvatida</taxon>
        <taxon>Asterinidae</taxon>
        <taxon>Patiria</taxon>
    </lineage>
</organism>
<feature type="region of interest" description="Disordered" evidence="10">
    <location>
        <begin position="786"/>
        <end position="843"/>
    </location>
</feature>
<keyword evidence="8 9" id="KW-0807">Transducer</keyword>
<evidence type="ECO:0000259" key="12">
    <source>
        <dbReference type="PROSITE" id="PS50262"/>
    </source>
</evidence>
<feature type="compositionally biased region" description="Low complexity" evidence="10">
    <location>
        <begin position="551"/>
        <end position="561"/>
    </location>
</feature>
<keyword evidence="6 11" id="KW-0472">Membrane</keyword>
<comment type="similarity">
    <text evidence="9">Belongs to the G-protein coupled receptor 1 family.</text>
</comment>
<feature type="region of interest" description="Disordered" evidence="10">
    <location>
        <begin position="419"/>
        <end position="454"/>
    </location>
</feature>
<keyword evidence="2" id="KW-1003">Cell membrane</keyword>
<dbReference type="PROSITE" id="PS00237">
    <property type="entry name" value="G_PROTEIN_RECEP_F1_1"/>
    <property type="match status" value="1"/>
</dbReference>
<feature type="region of interest" description="Disordered" evidence="10">
    <location>
        <begin position="617"/>
        <end position="641"/>
    </location>
</feature>
<evidence type="ECO:0000256" key="1">
    <source>
        <dbReference type="ARBA" id="ARBA00004651"/>
    </source>
</evidence>
<evidence type="ECO:0000256" key="6">
    <source>
        <dbReference type="ARBA" id="ARBA00023136"/>
    </source>
</evidence>
<dbReference type="PANTHER" id="PTHR24249:SF421">
    <property type="entry name" value="G-PROTEIN COUPLED RECEPTORS FAMILY 1 PROFILE DOMAIN-CONTAINING PROTEIN"/>
    <property type="match status" value="1"/>
</dbReference>
<feature type="compositionally biased region" description="Basic and acidic residues" evidence="10">
    <location>
        <begin position="617"/>
        <end position="626"/>
    </location>
</feature>
<dbReference type="AlphaFoldDB" id="A0A914ADN5"/>
<evidence type="ECO:0000313" key="13">
    <source>
        <dbReference type="EnsemblMetazoa" id="XP_038062045.1"/>
    </source>
</evidence>
<feature type="compositionally biased region" description="Basic and acidic residues" evidence="10">
    <location>
        <begin position="866"/>
        <end position="879"/>
    </location>
</feature>
<feature type="transmembrane region" description="Helical" evidence="11">
    <location>
        <begin position="300"/>
        <end position="320"/>
    </location>
</feature>
<dbReference type="InterPro" id="IPR017452">
    <property type="entry name" value="GPCR_Rhodpsn_7TM"/>
</dbReference>
<evidence type="ECO:0000256" key="7">
    <source>
        <dbReference type="ARBA" id="ARBA00023170"/>
    </source>
</evidence>
<evidence type="ECO:0000256" key="2">
    <source>
        <dbReference type="ARBA" id="ARBA00022475"/>
    </source>
</evidence>
<dbReference type="InterPro" id="IPR000276">
    <property type="entry name" value="GPCR_Rhodpsn"/>
</dbReference>
<sequence>MDAEASFNSTGDTSPGDIAHATVVILIGILVSFCSFLTILAVHKFRSVSNPDILILALAIIDFISSFTVFPLAAFWYLKTVAYPTELCLVYGALTTTIQLASTAVVSLMTVDRFLAIRRPILYRTRLGSPQLKRLVIIMVVISAVIGCLPAALSSTTWTTVTNRHGYCTFQYSSDFTFVILALSLPQIPLLLYCYYGFLVSIRKFIKRRQSGPVPSPASSSVSSSELGRRNHTASPPGPTVADRWEAWEARCRIYCCCCCCSVCRAKQTKPASREEMVERTQTMMKNLNLKRCTRMSKTVALVVVIYYIPWLLTLITMTIELITRVDNYSSTLSLITVRLMMAHSILYPMVYATLCGNYRQAYKWALSLPFHPCGLEWHERPPLGISVSEMHRISHQMALEEWESPGLNRRLYSKRPYLKRSTTDSLKDTPNAEGDAGRDNPAFEGNEMTSSDQTAELDGHITVEIVHERAPVEAPANNPTPSVSVHRVAHADTPPLSHRPRRREDKKQGSCAPRRPLENQTSDSGVDVDSIHLDSAPSGSNSPAVIRLQTVESESSTSVSDATEHLTRADDSHCNETSFIQTSGQEGSSLPQGRPQTGTPDGVCGHIYTRLQSVAKDRVTSDRNAQHINTANARTEHDDAKAGQRDVIVQNDDAIEIDDLTAKNATVNTEMLETLSKGYSIKETLPGRNSVLRVEPCSAGDQSPGLVRIHVEVVELRPDSPPLAHDTCTLQSSTKQCRIKSANQKPSLKFSMQKNRFVPCTSSFEETESYSFGIDGQDVEMSKDIVPTPRLNLPDADDSSKYREPPEGDIDNEIMATNGDLDENQLSDEPPAKGFKSRRMRASRALRESARYDDDIVRYSEMMMRKQKADKTTGKQETPKTGSMESLLVPDRSHMIVTDHIDL</sequence>
<evidence type="ECO:0000256" key="4">
    <source>
        <dbReference type="ARBA" id="ARBA00022989"/>
    </source>
</evidence>
<feature type="compositionally biased region" description="Low complexity" evidence="10">
    <location>
        <begin position="211"/>
        <end position="225"/>
    </location>
</feature>
<keyword evidence="4 11" id="KW-1133">Transmembrane helix</keyword>
<feature type="compositionally biased region" description="Polar residues" evidence="10">
    <location>
        <begin position="576"/>
        <end position="600"/>
    </location>
</feature>
<evidence type="ECO:0000313" key="14">
    <source>
        <dbReference type="Proteomes" id="UP000887568"/>
    </source>
</evidence>
<keyword evidence="7 9" id="KW-0675">Receptor</keyword>
<dbReference type="GeneID" id="119732553"/>
<evidence type="ECO:0000256" key="5">
    <source>
        <dbReference type="ARBA" id="ARBA00023040"/>
    </source>
</evidence>
<dbReference type="Gene3D" id="1.20.1070.10">
    <property type="entry name" value="Rhodopsin 7-helix transmembrane proteins"/>
    <property type="match status" value="2"/>
</dbReference>